<dbReference type="InterPro" id="IPR000620">
    <property type="entry name" value="EamA_dom"/>
</dbReference>
<evidence type="ECO:0000259" key="6">
    <source>
        <dbReference type="Pfam" id="PF00892"/>
    </source>
</evidence>
<sequence>MTLNQPNRKLFLAISCLTISAFLFSIMGICIRYASQTVDNYTIVFFRNFVGLMLFLPFIMKQGTSFVKTEKLWMHTWRSLVGLAAMYGFFYAIAHLKLSNAMVFTYSSPIFIPLIAWLFLKERITKAMLIAAALGFLGVFCVAKPDQGLWNWVSAIGIASSLLASMAFVTVRALTKTEPPERIVFYFCLIGSVLSAIPMFWVWRPNALKELFFLIAAGILANVSQIFMSHAYRLAPAGQIAPVNYMAIIFAGIWGFFLWQETPDFYSLFGFGLILLAIILCSPLSQRQRKSL</sequence>
<feature type="transmembrane region" description="Helical" evidence="5">
    <location>
        <begin position="240"/>
        <end position="259"/>
    </location>
</feature>
<name>A0AAW5RD46_ACIJU</name>
<keyword evidence="4 5" id="KW-0472">Membrane</keyword>
<dbReference type="AlphaFoldDB" id="A0AAW5RD46"/>
<organism evidence="7 9">
    <name type="scientific">Acinetobacter junii</name>
    <dbReference type="NCBI Taxonomy" id="40215"/>
    <lineage>
        <taxon>Bacteria</taxon>
        <taxon>Pseudomonadati</taxon>
        <taxon>Pseudomonadota</taxon>
        <taxon>Gammaproteobacteria</taxon>
        <taxon>Moraxellales</taxon>
        <taxon>Moraxellaceae</taxon>
        <taxon>Acinetobacter</taxon>
    </lineage>
</organism>
<comment type="subcellular location">
    <subcellularLocation>
        <location evidence="1">Membrane</location>
        <topology evidence="1">Multi-pass membrane protein</topology>
    </subcellularLocation>
</comment>
<feature type="transmembrane region" description="Helical" evidence="5">
    <location>
        <begin position="100"/>
        <end position="120"/>
    </location>
</feature>
<feature type="transmembrane region" description="Helical" evidence="5">
    <location>
        <begin position="149"/>
        <end position="171"/>
    </location>
</feature>
<accession>A0AAW5RD46</accession>
<feature type="domain" description="EamA" evidence="6">
    <location>
        <begin position="156"/>
        <end position="280"/>
    </location>
</feature>
<evidence type="ECO:0000256" key="1">
    <source>
        <dbReference type="ARBA" id="ARBA00004141"/>
    </source>
</evidence>
<dbReference type="EMBL" id="JBBMLE010000170">
    <property type="protein sequence ID" value="MEK0254200.1"/>
    <property type="molecule type" value="Genomic_DNA"/>
</dbReference>
<gene>
    <name evidence="7" type="ORF">KTH64_17425</name>
    <name evidence="8" type="ORF">WM018_17500</name>
</gene>
<evidence type="ECO:0000313" key="10">
    <source>
        <dbReference type="Proteomes" id="UP001498501"/>
    </source>
</evidence>
<protein>
    <submittedName>
        <fullName evidence="7">DMT family transporter</fullName>
    </submittedName>
</protein>
<evidence type="ECO:0000313" key="8">
    <source>
        <dbReference type="EMBL" id="MEK0254200.1"/>
    </source>
</evidence>
<feature type="transmembrane region" description="Helical" evidence="5">
    <location>
        <begin position="41"/>
        <end position="60"/>
    </location>
</feature>
<reference evidence="7" key="1">
    <citation type="submission" date="2021-06" db="EMBL/GenBank/DDBJ databases">
        <title>Propagation of a rapidly emergent carbapenem-resistant Acinetobacter baumannii lineage by various extra-hospital transmission networks.</title>
        <authorList>
            <person name="Calix J."/>
        </authorList>
    </citation>
    <scope>NUCLEOTIDE SEQUENCE</scope>
    <source>
        <strain evidence="7">WU_MDCI_Aw63</strain>
    </source>
</reference>
<proteinExistence type="predicted"/>
<feature type="transmembrane region" description="Helical" evidence="5">
    <location>
        <begin position="12"/>
        <end position="35"/>
    </location>
</feature>
<feature type="transmembrane region" description="Helical" evidence="5">
    <location>
        <begin position="210"/>
        <end position="228"/>
    </location>
</feature>
<feature type="domain" description="EamA" evidence="6">
    <location>
        <begin position="13"/>
        <end position="142"/>
    </location>
</feature>
<evidence type="ECO:0000256" key="2">
    <source>
        <dbReference type="ARBA" id="ARBA00022692"/>
    </source>
</evidence>
<evidence type="ECO:0000256" key="3">
    <source>
        <dbReference type="ARBA" id="ARBA00022989"/>
    </source>
</evidence>
<dbReference type="PANTHER" id="PTHR22911:SF6">
    <property type="entry name" value="SOLUTE CARRIER FAMILY 35 MEMBER G1"/>
    <property type="match status" value="1"/>
</dbReference>
<feature type="transmembrane region" description="Helical" evidence="5">
    <location>
        <begin position="265"/>
        <end position="284"/>
    </location>
</feature>
<dbReference type="PANTHER" id="PTHR22911">
    <property type="entry name" value="ACYL-MALONYL CONDENSING ENZYME-RELATED"/>
    <property type="match status" value="1"/>
</dbReference>
<dbReference type="RefSeq" id="WP_125272835.1">
    <property type="nucleotide sequence ID" value="NZ_CABFLT010000004.1"/>
</dbReference>
<dbReference type="Proteomes" id="UP001498501">
    <property type="component" value="Unassembled WGS sequence"/>
</dbReference>
<keyword evidence="2 5" id="KW-0812">Transmembrane</keyword>
<evidence type="ECO:0000256" key="5">
    <source>
        <dbReference type="SAM" id="Phobius"/>
    </source>
</evidence>
<evidence type="ECO:0000313" key="9">
    <source>
        <dbReference type="Proteomes" id="UP001208534"/>
    </source>
</evidence>
<dbReference type="SUPFAM" id="SSF103481">
    <property type="entry name" value="Multidrug resistance efflux transporter EmrE"/>
    <property type="match status" value="2"/>
</dbReference>
<evidence type="ECO:0000313" key="7">
    <source>
        <dbReference type="EMBL" id="MCU4398657.1"/>
    </source>
</evidence>
<dbReference type="InterPro" id="IPR037185">
    <property type="entry name" value="EmrE-like"/>
</dbReference>
<dbReference type="GO" id="GO:0016020">
    <property type="term" value="C:membrane"/>
    <property type="evidence" value="ECO:0007669"/>
    <property type="project" value="UniProtKB-SubCell"/>
</dbReference>
<dbReference type="EMBL" id="JAHPRE010000137">
    <property type="protein sequence ID" value="MCU4398657.1"/>
    <property type="molecule type" value="Genomic_DNA"/>
</dbReference>
<evidence type="ECO:0000256" key="4">
    <source>
        <dbReference type="ARBA" id="ARBA00023136"/>
    </source>
</evidence>
<dbReference type="Pfam" id="PF00892">
    <property type="entry name" value="EamA"/>
    <property type="match status" value="2"/>
</dbReference>
<keyword evidence="3 5" id="KW-1133">Transmembrane helix</keyword>
<reference evidence="8 10" key="2">
    <citation type="submission" date="2024-03" db="EMBL/GenBank/DDBJ databases">
        <title>Cross-transmission of Acinetobacter junii carrying blaOXA-58 in a neonatal intensive care unit.</title>
        <authorList>
            <person name="Bour M."/>
            <person name="Potron A."/>
            <person name="Lecointe D."/>
        </authorList>
    </citation>
    <scope>NUCLEOTIDE SEQUENCE [LARGE SCALE GENOMIC DNA]</scope>
    <source>
        <strain evidence="8 10">21A3096 case 1</strain>
    </source>
</reference>
<dbReference type="Gene3D" id="1.10.3730.20">
    <property type="match status" value="2"/>
</dbReference>
<feature type="transmembrane region" description="Helical" evidence="5">
    <location>
        <begin position="183"/>
        <end position="204"/>
    </location>
</feature>
<comment type="caution">
    <text evidence="7">The sequence shown here is derived from an EMBL/GenBank/DDBJ whole genome shotgun (WGS) entry which is preliminary data.</text>
</comment>
<feature type="transmembrane region" description="Helical" evidence="5">
    <location>
        <begin position="72"/>
        <end position="94"/>
    </location>
</feature>
<keyword evidence="10" id="KW-1185">Reference proteome</keyword>
<feature type="transmembrane region" description="Helical" evidence="5">
    <location>
        <begin position="127"/>
        <end position="143"/>
    </location>
</feature>
<dbReference type="Proteomes" id="UP001208534">
    <property type="component" value="Unassembled WGS sequence"/>
</dbReference>